<evidence type="ECO:0000256" key="12">
    <source>
        <dbReference type="ARBA" id="ARBA00045743"/>
    </source>
</evidence>
<comment type="subcellular location">
    <subcellularLocation>
        <location evidence="3">Cytoplasm</location>
    </subcellularLocation>
</comment>
<organism evidence="17 18">
    <name type="scientific">Electrophorus electricus</name>
    <name type="common">Electric eel</name>
    <name type="synonym">Gymnotus electricus</name>
    <dbReference type="NCBI Taxonomy" id="8005"/>
    <lineage>
        <taxon>Eukaryota</taxon>
        <taxon>Metazoa</taxon>
        <taxon>Chordata</taxon>
        <taxon>Craniata</taxon>
        <taxon>Vertebrata</taxon>
        <taxon>Euteleostomi</taxon>
        <taxon>Actinopterygii</taxon>
        <taxon>Neopterygii</taxon>
        <taxon>Teleostei</taxon>
        <taxon>Ostariophysi</taxon>
        <taxon>Gymnotiformes</taxon>
        <taxon>Gymnotoidei</taxon>
        <taxon>Gymnotidae</taxon>
        <taxon>Electrophorus</taxon>
    </lineage>
</organism>
<dbReference type="Proteomes" id="UP000314983">
    <property type="component" value="Chromosome 11"/>
</dbReference>
<dbReference type="InterPro" id="IPR018052">
    <property type="entry name" value="Ald1_epimerase_CS"/>
</dbReference>
<evidence type="ECO:0000256" key="9">
    <source>
        <dbReference type="ARBA" id="ARBA00022553"/>
    </source>
</evidence>
<evidence type="ECO:0000313" key="18">
    <source>
        <dbReference type="Proteomes" id="UP000314983"/>
    </source>
</evidence>
<reference evidence="17" key="4">
    <citation type="submission" date="2025-08" db="UniProtKB">
        <authorList>
            <consortium name="Ensembl"/>
        </authorList>
    </citation>
    <scope>IDENTIFICATION</scope>
</reference>
<dbReference type="SUPFAM" id="SSF74650">
    <property type="entry name" value="Galactose mutarotase-like"/>
    <property type="match status" value="1"/>
</dbReference>
<comment type="function">
    <text evidence="12">Mutarotase that catalyzes the interconversion of beta-D-galactose and alpha-D-galactose during galactose metabolism. Beta-D-galactose is metabolized in the liver into glucose 1-phosphate, the primary metabolic fuel, by the action of four enzymes that constitute the Leloir pathway: GALM, GALK1 (galactokinase), GALT (galactose-1-phosphate uridylyltransferase) and GALE (UDP-galactose-4'-epimerase). Involved in the maintenance of the equilibrium between the beta- and alpha-anomers of galactose, therefore ensuring a sufficient supply of the alpha-anomer for GALK1. Also active on D-glucose although shows a preference for galactose over glucose.</text>
</comment>
<dbReference type="GO" id="GO:0005737">
    <property type="term" value="C:cytoplasm"/>
    <property type="evidence" value="ECO:0007669"/>
    <property type="project" value="UniProtKB-SubCell"/>
</dbReference>
<dbReference type="GeneID" id="113580126"/>
<evidence type="ECO:0000256" key="5">
    <source>
        <dbReference type="ARBA" id="ARBA00005028"/>
    </source>
</evidence>
<evidence type="ECO:0000256" key="10">
    <source>
        <dbReference type="ARBA" id="ARBA00023235"/>
    </source>
</evidence>
<reference evidence="18" key="2">
    <citation type="journal article" date="2017" name="Sci. Adv.">
        <title>A tail of two voltages: Proteomic comparison of the three electric organs of the electric eel.</title>
        <authorList>
            <person name="Traeger L.L."/>
            <person name="Sabat G."/>
            <person name="Barrett-Wilt G.A."/>
            <person name="Wells G.B."/>
            <person name="Sussman M.R."/>
        </authorList>
    </citation>
    <scope>NUCLEOTIDE SEQUENCE [LARGE SCALE GENOMIC DNA]</scope>
</reference>
<name>A0A4W4E6D4_ELEEL</name>
<proteinExistence type="inferred from homology"/>
<dbReference type="InterPro" id="IPR047215">
    <property type="entry name" value="Galactose_mutarotase-like"/>
</dbReference>
<keyword evidence="11 13" id="KW-0119">Carbohydrate metabolism</keyword>
<comment type="catalytic activity">
    <reaction evidence="1 13">
        <text>alpha-D-glucose = beta-D-glucose</text>
        <dbReference type="Rhea" id="RHEA:10264"/>
        <dbReference type="ChEBI" id="CHEBI:15903"/>
        <dbReference type="ChEBI" id="CHEBI:17925"/>
        <dbReference type="EC" id="5.1.3.3"/>
    </reaction>
</comment>
<dbReference type="CDD" id="cd09019">
    <property type="entry name" value="galactose_mutarotase_like"/>
    <property type="match status" value="1"/>
</dbReference>
<dbReference type="Gene3D" id="2.70.98.10">
    <property type="match status" value="1"/>
</dbReference>
<dbReference type="InterPro" id="IPR008183">
    <property type="entry name" value="Aldose_1/G6P_1-epimerase"/>
</dbReference>
<dbReference type="OrthoDB" id="274691at2759"/>
<gene>
    <name evidence="17" type="primary">GALM</name>
</gene>
<dbReference type="STRING" id="8005.ENSEEEP00000006482"/>
<dbReference type="AlphaFoldDB" id="A0A4W4E6D4"/>
<dbReference type="PIRSF" id="PIRSF005096">
    <property type="entry name" value="GALM"/>
    <property type="match status" value="1"/>
</dbReference>
<dbReference type="OMA" id="IYHHISR"/>
<evidence type="ECO:0000256" key="14">
    <source>
        <dbReference type="PIRSR" id="PIRSR005096-1"/>
    </source>
</evidence>
<evidence type="ECO:0000313" key="17">
    <source>
        <dbReference type="Ensembl" id="ENSEEEP00000006482.1"/>
    </source>
</evidence>
<dbReference type="InterPro" id="IPR011013">
    <property type="entry name" value="Gal_mutarotase_sf_dom"/>
</dbReference>
<reference evidence="17" key="3">
    <citation type="submission" date="2020-05" db="EMBL/GenBank/DDBJ databases">
        <title>Electrophorus electricus (electric eel) genome, fEleEle1, primary haplotype.</title>
        <authorList>
            <person name="Myers G."/>
            <person name="Meyer A."/>
            <person name="Fedrigo O."/>
            <person name="Formenti G."/>
            <person name="Rhie A."/>
            <person name="Tracey A."/>
            <person name="Sims Y."/>
            <person name="Jarvis E.D."/>
        </authorList>
    </citation>
    <scope>NUCLEOTIDE SEQUENCE [LARGE SCALE GENOMIC DNA]</scope>
</reference>
<dbReference type="PANTHER" id="PTHR10091">
    <property type="entry name" value="ALDOSE-1-EPIMERASE"/>
    <property type="match status" value="1"/>
</dbReference>
<evidence type="ECO:0000256" key="11">
    <source>
        <dbReference type="ARBA" id="ARBA00023277"/>
    </source>
</evidence>
<dbReference type="Ensembl" id="ENSEEET00000006573.2">
    <property type="protein sequence ID" value="ENSEEEP00000006482.1"/>
    <property type="gene ID" value="ENSEEEG00000003433.2"/>
</dbReference>
<dbReference type="UniPathway" id="UPA00242"/>
<evidence type="ECO:0000256" key="4">
    <source>
        <dbReference type="ARBA" id="ARBA00004947"/>
    </source>
</evidence>
<feature type="active site" description="Proton acceptor" evidence="14">
    <location>
        <position position="309"/>
    </location>
</feature>
<dbReference type="UniPathway" id="UPA00214"/>
<reference evidence="18" key="1">
    <citation type="journal article" date="2014" name="Science">
        <title>Nonhuman genetics. Genomic basis for the convergent evolution of electric organs.</title>
        <authorList>
            <person name="Gallant J.R."/>
            <person name="Traeger L.L."/>
            <person name="Volkening J.D."/>
            <person name="Moffett H."/>
            <person name="Chen P.H."/>
            <person name="Novina C.D."/>
            <person name="Phillips G.N.Jr."/>
            <person name="Anand R."/>
            <person name="Wells G.B."/>
            <person name="Pinch M."/>
            <person name="Guth R."/>
            <person name="Unguez G.A."/>
            <person name="Albert J.S."/>
            <person name="Zakon H.H."/>
            <person name="Samanta M.P."/>
            <person name="Sussman M.R."/>
        </authorList>
    </citation>
    <scope>NUCLEOTIDE SEQUENCE [LARGE SCALE GENOMIC DNA]</scope>
</reference>
<keyword evidence="9" id="KW-0597">Phosphoprotein</keyword>
<dbReference type="GO" id="GO:0004034">
    <property type="term" value="F:aldose 1-epimerase activity"/>
    <property type="evidence" value="ECO:0007669"/>
    <property type="project" value="UniProtKB-EC"/>
</dbReference>
<evidence type="ECO:0000256" key="15">
    <source>
        <dbReference type="PIRSR" id="PIRSR005096-2"/>
    </source>
</evidence>
<evidence type="ECO:0000256" key="1">
    <source>
        <dbReference type="ARBA" id="ARBA00001614"/>
    </source>
</evidence>
<evidence type="ECO:0000256" key="2">
    <source>
        <dbReference type="ARBA" id="ARBA00001712"/>
    </source>
</evidence>
<evidence type="ECO:0000256" key="3">
    <source>
        <dbReference type="ARBA" id="ARBA00004496"/>
    </source>
</evidence>
<dbReference type="NCBIfam" id="NF008277">
    <property type="entry name" value="PRK11055.1"/>
    <property type="match status" value="1"/>
</dbReference>
<dbReference type="GO" id="GO:0030246">
    <property type="term" value="F:carbohydrate binding"/>
    <property type="evidence" value="ECO:0007669"/>
    <property type="project" value="InterPro"/>
</dbReference>
<dbReference type="GO" id="GO:0033499">
    <property type="term" value="P:galactose catabolic process via UDP-galactose, Leloir pathway"/>
    <property type="evidence" value="ECO:0007669"/>
    <property type="project" value="TreeGrafter"/>
</dbReference>
<dbReference type="EC" id="5.1.3.3" evidence="13"/>
<keyword evidence="8" id="KW-0963">Cytoplasm</keyword>
<dbReference type="GO" id="GO:0006006">
    <property type="term" value="P:glucose metabolic process"/>
    <property type="evidence" value="ECO:0007669"/>
    <property type="project" value="TreeGrafter"/>
</dbReference>
<dbReference type="InterPro" id="IPR015443">
    <property type="entry name" value="Aldose_1-epimerase"/>
</dbReference>
<comment type="pathway">
    <text evidence="5 13">Carbohydrate metabolism; hexose metabolism.</text>
</comment>
<accession>A0A4W4E6D4</accession>
<dbReference type="RefSeq" id="XP_026870317.1">
    <property type="nucleotide sequence ID" value="XM_027014516.2"/>
</dbReference>
<evidence type="ECO:0000256" key="7">
    <source>
        <dbReference type="ARBA" id="ARBA00011245"/>
    </source>
</evidence>
<evidence type="ECO:0000256" key="13">
    <source>
        <dbReference type="PIRNR" id="PIRNR005096"/>
    </source>
</evidence>
<feature type="binding site" evidence="15">
    <location>
        <position position="242"/>
    </location>
    <ligand>
        <name>beta-D-galactose</name>
        <dbReference type="ChEBI" id="CHEBI:27667"/>
    </ligand>
</feature>
<comment type="subunit">
    <text evidence="7 13">Monomer.</text>
</comment>
<feature type="active site" description="Proton donor" evidence="14">
    <location>
        <position position="175"/>
    </location>
</feature>
<keyword evidence="18" id="KW-1185">Reference proteome</keyword>
<feature type="binding site" evidence="16">
    <location>
        <begin position="80"/>
        <end position="81"/>
    </location>
    <ligand>
        <name>beta-D-galactose</name>
        <dbReference type="ChEBI" id="CHEBI:27667"/>
    </ligand>
</feature>
<keyword evidence="10 13" id="KW-0413">Isomerase</keyword>
<dbReference type="Pfam" id="PF01263">
    <property type="entry name" value="Aldose_epim"/>
    <property type="match status" value="1"/>
</dbReference>
<comment type="pathway">
    <text evidence="4">Carbohydrate metabolism; galactose metabolism.</text>
</comment>
<dbReference type="PROSITE" id="PS00545">
    <property type="entry name" value="ALDOSE_1_EPIMERASE"/>
    <property type="match status" value="1"/>
</dbReference>
<protein>
    <recommendedName>
        <fullName evidence="13">Aldose 1-epimerase</fullName>
        <ecNumber evidence="13">5.1.3.3</ecNumber>
    </recommendedName>
</protein>
<feature type="binding site" evidence="16">
    <location>
        <begin position="175"/>
        <end position="177"/>
    </location>
    <ligand>
        <name>beta-D-galactose</name>
        <dbReference type="ChEBI" id="CHEBI:27667"/>
    </ligand>
</feature>
<dbReference type="GeneTree" id="ENSGT00510000047589"/>
<evidence type="ECO:0000256" key="16">
    <source>
        <dbReference type="PIRSR" id="PIRSR005096-3"/>
    </source>
</evidence>
<comment type="similarity">
    <text evidence="6 13">Belongs to the aldose epimerase family.</text>
</comment>
<reference evidence="17" key="5">
    <citation type="submission" date="2025-09" db="UniProtKB">
        <authorList>
            <consortium name="Ensembl"/>
        </authorList>
    </citation>
    <scope>IDENTIFICATION</scope>
</reference>
<evidence type="ECO:0000256" key="8">
    <source>
        <dbReference type="ARBA" id="ARBA00022490"/>
    </source>
</evidence>
<evidence type="ECO:0000256" key="6">
    <source>
        <dbReference type="ARBA" id="ARBA00006206"/>
    </source>
</evidence>
<sequence length="344" mass="37946">MSEVKKDVFRFVTDHRSIEQWTLRSKSVNVEVISLGCVITSIKTLDRNGQGSDIVLGFDDLESYLSNPRYFGAVVGRVANRIAKGKFIIDGKEYKLATNNGPNALHGGIRGFDKAVWTSEAVANGVRFSHISPDGDEGYPGNLKVSVTYTLEENTLCVQYQAQTDQTTAVNLTNHSYFNLAGQGTPDIYDHEVTISAEAYLPVDDTMIPTGEIRCVDNSFFDLRKPVVLGSRLKELPGHGFDHNFCLWHLGQPKLENKCARVVHPGTGRVLEVSTTQPGIQFYTSNFLDGTLKGKGGASYPKHSAFCLETQNWPDAVNQPQFPSALLRPGDKYAHTTCYTFSVA</sequence>
<comment type="catalytic activity">
    <reaction evidence="2">
        <text>alpha-D-galactose = beta-D-galactose</text>
        <dbReference type="Rhea" id="RHEA:28675"/>
        <dbReference type="ChEBI" id="CHEBI:27667"/>
        <dbReference type="ChEBI" id="CHEBI:28061"/>
        <dbReference type="EC" id="5.1.3.3"/>
    </reaction>
    <physiologicalReaction direction="right-to-left" evidence="2">
        <dbReference type="Rhea" id="RHEA:28677"/>
    </physiologicalReaction>
</comment>
<dbReference type="InterPro" id="IPR014718">
    <property type="entry name" value="GH-type_carb-bd"/>
</dbReference>
<dbReference type="FunFam" id="2.70.98.10:FF:000003">
    <property type="entry name" value="Aldose 1-epimerase"/>
    <property type="match status" value="1"/>
</dbReference>
<dbReference type="PANTHER" id="PTHR10091:SF0">
    <property type="entry name" value="GALACTOSE MUTAROTASE"/>
    <property type="match status" value="1"/>
</dbReference>